<evidence type="ECO:0000313" key="3">
    <source>
        <dbReference type="EMBL" id="EHJ48518.1"/>
    </source>
</evidence>
<feature type="compositionally biased region" description="Pro residues" evidence="1">
    <location>
        <begin position="122"/>
        <end position="153"/>
    </location>
</feature>
<feature type="region of interest" description="Disordered" evidence="1">
    <location>
        <begin position="22"/>
        <end position="181"/>
    </location>
</feature>
<name>G7Q735_9BACT</name>
<accession>G7Q735</accession>
<reference evidence="4" key="1">
    <citation type="journal article" date="2015" name="Genome Announc.">
        <title>High-Quality Draft Genome Sequence of Desulfovibrio carbinoliphilus FW-101-2B, an Organic Acid-Oxidizing Sulfate-Reducing Bacterium Isolated from Uranium(VI)-Contaminated Groundwater.</title>
        <authorList>
            <person name="Ramsay B.D."/>
            <person name="Hwang C."/>
            <person name="Woo H.L."/>
            <person name="Carroll S.L."/>
            <person name="Lucas S."/>
            <person name="Han J."/>
            <person name="Lapidus A.L."/>
            <person name="Cheng J.F."/>
            <person name="Goodwin L.A."/>
            <person name="Pitluck S."/>
            <person name="Peters L."/>
            <person name="Chertkov O."/>
            <person name="Held B."/>
            <person name="Detter J.C."/>
            <person name="Han C.S."/>
            <person name="Tapia R."/>
            <person name="Land M.L."/>
            <person name="Hauser L.J."/>
            <person name="Kyrpides N.C."/>
            <person name="Ivanova N.N."/>
            <person name="Mikhailova N."/>
            <person name="Pagani I."/>
            <person name="Woyke T."/>
            <person name="Arkin A.P."/>
            <person name="Dehal P."/>
            <person name="Chivian D."/>
            <person name="Criddle C.S."/>
            <person name="Wu W."/>
            <person name="Chakraborty R."/>
            <person name="Hazen T.C."/>
            <person name="Fields M.W."/>
        </authorList>
    </citation>
    <scope>NUCLEOTIDE SEQUENCE [LARGE SCALE GENOMIC DNA]</scope>
    <source>
        <strain evidence="4">FW-101-2B</strain>
    </source>
</reference>
<feature type="compositionally biased region" description="Pro residues" evidence="1">
    <location>
        <begin position="37"/>
        <end position="49"/>
    </location>
</feature>
<dbReference type="RefSeq" id="WP_009181891.1">
    <property type="nucleotide sequence ID" value="NZ_CM001368.1"/>
</dbReference>
<gene>
    <name evidence="3" type="ORF">DFW101_2514</name>
</gene>
<sequence length="339" mass="34474">MKRLVAFALAGWCVLAANGPAKAQGLKERSLSDTPAAPAPAPAPAPGTAPGPAQAMQYSPAAAAASQPGAATVSPAPVPAQPAYESAPPPPAGGTAGSAQPYGAQPSPAATPPTYQQGTPAASPPSGTPPYQPPAYQPGGTPPPPQGATPPPGAGGTPINGQTAVTPPPPPPPPPPSREATYNRDEVNREVMGFFESGSRGLAQMVARSFHDLGQPTGFIKGNEAGGALIVGLRYGTGTLNIKGRPPVAVYWQSPSLGFDLGVNAVKVFTLVYGTTNPNEIFQRFPAVDGSAYVIGGFGMNYQRSGDITLAPIRFGVGLRLGANIGYQHYTRTQEINPF</sequence>
<dbReference type="STRING" id="694327.DFW101_2514"/>
<evidence type="ECO:0000313" key="4">
    <source>
        <dbReference type="Proteomes" id="UP000004662"/>
    </source>
</evidence>
<protein>
    <submittedName>
        <fullName evidence="3">Uncharacterized conserved protein UCP033924</fullName>
    </submittedName>
</protein>
<feature type="compositionally biased region" description="Low complexity" evidence="1">
    <location>
        <begin position="50"/>
        <end position="71"/>
    </location>
</feature>
<dbReference type="Pfam" id="PF06577">
    <property type="entry name" value="EipA"/>
    <property type="match status" value="1"/>
</dbReference>
<dbReference type="eggNOG" id="COG5400">
    <property type="taxonomic scope" value="Bacteria"/>
</dbReference>
<feature type="compositionally biased region" description="Pro residues" evidence="1">
    <location>
        <begin position="166"/>
        <end position="177"/>
    </location>
</feature>
<evidence type="ECO:0000256" key="2">
    <source>
        <dbReference type="SAM" id="SignalP"/>
    </source>
</evidence>
<organism evidence="3 4">
    <name type="scientific">Solidesulfovibrio carbinoliphilus subsp. oakridgensis</name>
    <dbReference type="NCBI Taxonomy" id="694327"/>
    <lineage>
        <taxon>Bacteria</taxon>
        <taxon>Pseudomonadati</taxon>
        <taxon>Thermodesulfobacteriota</taxon>
        <taxon>Desulfovibrionia</taxon>
        <taxon>Desulfovibrionales</taxon>
        <taxon>Desulfovibrionaceae</taxon>
        <taxon>Solidesulfovibrio</taxon>
    </lineage>
</organism>
<evidence type="ECO:0000256" key="1">
    <source>
        <dbReference type="SAM" id="MobiDB-lite"/>
    </source>
</evidence>
<feature type="signal peptide" evidence="2">
    <location>
        <begin position="1"/>
        <end position="23"/>
    </location>
</feature>
<keyword evidence="2" id="KW-0732">Signal</keyword>
<keyword evidence="4" id="KW-1185">Reference proteome</keyword>
<dbReference type="OrthoDB" id="9796051at2"/>
<dbReference type="AlphaFoldDB" id="G7Q735"/>
<proteinExistence type="predicted"/>
<dbReference type="EMBL" id="CM001368">
    <property type="protein sequence ID" value="EHJ48518.1"/>
    <property type="molecule type" value="Genomic_DNA"/>
</dbReference>
<dbReference type="InterPro" id="IPR008325">
    <property type="entry name" value="EipA-like"/>
</dbReference>
<feature type="chain" id="PRO_5003503247" evidence="2">
    <location>
        <begin position="24"/>
        <end position="339"/>
    </location>
</feature>
<dbReference type="Proteomes" id="UP000004662">
    <property type="component" value="Chromosome"/>
</dbReference>
<dbReference type="PRINTS" id="PR01217">
    <property type="entry name" value="PRICHEXTENSN"/>
</dbReference>
<dbReference type="HOGENOM" id="CLU_846577_0_0_7"/>